<dbReference type="Gene3D" id="2.10.60.10">
    <property type="entry name" value="CD59"/>
    <property type="match status" value="1"/>
</dbReference>
<dbReference type="Proteomes" id="UP001159405">
    <property type="component" value="Unassembled WGS sequence"/>
</dbReference>
<dbReference type="EMBL" id="CALNXK010000205">
    <property type="protein sequence ID" value="CAH3175874.1"/>
    <property type="molecule type" value="Genomic_DNA"/>
</dbReference>
<evidence type="ECO:0000256" key="1">
    <source>
        <dbReference type="SAM" id="SignalP"/>
    </source>
</evidence>
<evidence type="ECO:0000313" key="3">
    <source>
        <dbReference type="Proteomes" id="UP001159405"/>
    </source>
</evidence>
<reference evidence="2 3" key="1">
    <citation type="submission" date="2022-05" db="EMBL/GenBank/DDBJ databases">
        <authorList>
            <consortium name="Genoscope - CEA"/>
            <person name="William W."/>
        </authorList>
    </citation>
    <scope>NUCLEOTIDE SEQUENCE [LARGE SCALE GENOMIC DNA]</scope>
</reference>
<gene>
    <name evidence="2" type="ORF">PLOB_00017272</name>
</gene>
<evidence type="ECO:0000313" key="2">
    <source>
        <dbReference type="EMBL" id="CAH3175874.1"/>
    </source>
</evidence>
<dbReference type="CDD" id="cd00117">
    <property type="entry name" value="TFP"/>
    <property type="match status" value="1"/>
</dbReference>
<proteinExistence type="predicted"/>
<protein>
    <submittedName>
        <fullName evidence="2">Uncharacterized protein</fullName>
    </submittedName>
</protein>
<feature type="signal peptide" evidence="1">
    <location>
        <begin position="1"/>
        <end position="20"/>
    </location>
</feature>
<dbReference type="SUPFAM" id="SSF57302">
    <property type="entry name" value="Snake toxin-like"/>
    <property type="match status" value="1"/>
</dbReference>
<comment type="caution">
    <text evidence="2">The sequence shown here is derived from an EMBL/GenBank/DDBJ whole genome shotgun (WGS) entry which is preliminary data.</text>
</comment>
<keyword evidence="1" id="KW-0732">Signal</keyword>
<accession>A0ABN8RB46</accession>
<feature type="chain" id="PRO_5047398273" evidence="1">
    <location>
        <begin position="21"/>
        <end position="144"/>
    </location>
</feature>
<sequence>MRALLMFVVCASSYFPSVDVLQCNKCFFDTSLNTSSCNTTTEHCSEGKKFCGTIWQERQDGSISFSRECFTSEVCTPGYCKNVVIPLYGRKSCNVTQCCQEDLCNEGTTVKKGHDTTVKSDHVTQFYWSLDYHYLIAVALTLCL</sequence>
<keyword evidence="3" id="KW-1185">Reference proteome</keyword>
<organism evidence="2 3">
    <name type="scientific">Porites lobata</name>
    <dbReference type="NCBI Taxonomy" id="104759"/>
    <lineage>
        <taxon>Eukaryota</taxon>
        <taxon>Metazoa</taxon>
        <taxon>Cnidaria</taxon>
        <taxon>Anthozoa</taxon>
        <taxon>Hexacorallia</taxon>
        <taxon>Scleractinia</taxon>
        <taxon>Fungiina</taxon>
        <taxon>Poritidae</taxon>
        <taxon>Porites</taxon>
    </lineage>
</organism>
<dbReference type="InterPro" id="IPR045860">
    <property type="entry name" value="Snake_toxin-like_sf"/>
</dbReference>
<name>A0ABN8RB46_9CNID</name>